<dbReference type="EMBL" id="BK059106">
    <property type="protein sequence ID" value="DAE31317.1"/>
    <property type="molecule type" value="Genomic_DNA"/>
</dbReference>
<evidence type="ECO:0000313" key="1">
    <source>
        <dbReference type="EMBL" id="DAE31317.1"/>
    </source>
</evidence>
<name>A0A8S5RJT9_9VIRU</name>
<protein>
    <submittedName>
        <fullName evidence="1">Tail tube protein</fullName>
    </submittedName>
</protein>
<reference evidence="1" key="1">
    <citation type="journal article" date="2021" name="Proc. Natl. Acad. Sci. U.S.A.">
        <title>A Catalog of Tens of Thousands of Viruses from Human Metagenomes Reveals Hidden Associations with Chronic Diseases.</title>
        <authorList>
            <person name="Tisza M.J."/>
            <person name="Buck C.B."/>
        </authorList>
    </citation>
    <scope>NUCLEOTIDE SEQUENCE</scope>
    <source>
        <strain evidence="1">CtHG14</strain>
    </source>
</reference>
<proteinExistence type="predicted"/>
<accession>A0A8S5RJT9</accession>
<sequence>MAVGLKSRIIYREKTKEDGAADYWAGEYKLLIRAKSIPSPFGTVNMVDTSTLEDLIETQEQGRRAAASMEVPGAFEKKYKDELVKNEGKQLDICILYGTDGKGSEGIVAFVGTESFAPDEATEDHLTGTATIATVTVPRWIEDSYTVSVTEDENGYPTSITLAKKEM</sequence>
<organism evidence="1">
    <name type="scientific">virus sp. ctHG14</name>
    <dbReference type="NCBI Taxonomy" id="2827626"/>
    <lineage>
        <taxon>Viruses</taxon>
    </lineage>
</organism>